<dbReference type="InterPro" id="IPR019887">
    <property type="entry name" value="Tscrpt_reg_AsnC/Lrp_C"/>
</dbReference>
<evidence type="ECO:0000256" key="1">
    <source>
        <dbReference type="ARBA" id="ARBA00023015"/>
    </source>
</evidence>
<dbReference type="Gene3D" id="1.10.10.10">
    <property type="entry name" value="Winged helix-like DNA-binding domain superfamily/Winged helix DNA-binding domain"/>
    <property type="match status" value="1"/>
</dbReference>
<dbReference type="SUPFAM" id="SSF46785">
    <property type="entry name" value="Winged helix' DNA-binding domain"/>
    <property type="match status" value="1"/>
</dbReference>
<keyword evidence="1" id="KW-0805">Transcription regulation</keyword>
<dbReference type="AlphaFoldDB" id="A0A3M0MEY9"/>
<keyword evidence="3" id="KW-0804">Transcription</keyword>
<evidence type="ECO:0000256" key="2">
    <source>
        <dbReference type="ARBA" id="ARBA00023125"/>
    </source>
</evidence>
<evidence type="ECO:0000313" key="6">
    <source>
        <dbReference type="Proteomes" id="UP000273516"/>
    </source>
</evidence>
<dbReference type="GO" id="GO:0043565">
    <property type="term" value="F:sequence-specific DNA binding"/>
    <property type="evidence" value="ECO:0007669"/>
    <property type="project" value="InterPro"/>
</dbReference>
<dbReference type="PANTHER" id="PTHR30154:SF34">
    <property type="entry name" value="TRANSCRIPTIONAL REGULATOR AZLB"/>
    <property type="match status" value="1"/>
</dbReference>
<dbReference type="InterPro" id="IPR036388">
    <property type="entry name" value="WH-like_DNA-bd_sf"/>
</dbReference>
<dbReference type="OrthoDB" id="9813313at2"/>
<sequence length="156" mass="17281">MNDTFQLDDLDRRILTILQKDGSQGTNALAEHVNASASSCWRRIRALEEAGVLGSNVRLVNPAAIGRALDVFCHVRMKSQGAGARASFQQALEAEPTILEAYTISGEWDYLLHLIVHDMQDYERILMGHVLDHDSVAATSSIFVLRRVKHTTALPV</sequence>
<accession>A0A3M0MEY9</accession>
<gene>
    <name evidence="5" type="ORF">C9E81_06030</name>
</gene>
<evidence type="ECO:0000256" key="3">
    <source>
        <dbReference type="ARBA" id="ARBA00023163"/>
    </source>
</evidence>
<dbReference type="RefSeq" id="WP_122111410.1">
    <property type="nucleotide sequence ID" value="NZ_QOKZ01000002.1"/>
</dbReference>
<evidence type="ECO:0000313" key="5">
    <source>
        <dbReference type="EMBL" id="RMC36246.1"/>
    </source>
</evidence>
<dbReference type="CDD" id="cd00090">
    <property type="entry name" value="HTH_ARSR"/>
    <property type="match status" value="1"/>
</dbReference>
<dbReference type="InterPro" id="IPR011991">
    <property type="entry name" value="ArsR-like_HTH"/>
</dbReference>
<proteinExistence type="predicted"/>
<dbReference type="InterPro" id="IPR019888">
    <property type="entry name" value="Tscrpt_reg_AsnC-like"/>
</dbReference>
<dbReference type="PRINTS" id="PR00033">
    <property type="entry name" value="HTHASNC"/>
</dbReference>
<dbReference type="SUPFAM" id="SSF54909">
    <property type="entry name" value="Dimeric alpha+beta barrel"/>
    <property type="match status" value="1"/>
</dbReference>
<keyword evidence="6" id="KW-1185">Reference proteome</keyword>
<organism evidence="5 6">
    <name type="scientific">Paracoccus alkanivorans</name>
    <dbReference type="NCBI Taxonomy" id="2116655"/>
    <lineage>
        <taxon>Bacteria</taxon>
        <taxon>Pseudomonadati</taxon>
        <taxon>Pseudomonadota</taxon>
        <taxon>Alphaproteobacteria</taxon>
        <taxon>Rhodobacterales</taxon>
        <taxon>Paracoccaceae</taxon>
        <taxon>Paracoccus</taxon>
    </lineage>
</organism>
<dbReference type="Gene3D" id="3.30.70.920">
    <property type="match status" value="1"/>
</dbReference>
<dbReference type="PROSITE" id="PS50956">
    <property type="entry name" value="HTH_ASNC_2"/>
    <property type="match status" value="1"/>
</dbReference>
<reference evidence="5 6" key="1">
    <citation type="submission" date="2018-07" db="EMBL/GenBank/DDBJ databases">
        <authorList>
            <person name="Zhang Y."/>
            <person name="Wang L."/>
            <person name="Ma S."/>
        </authorList>
    </citation>
    <scope>NUCLEOTIDE SEQUENCE [LARGE SCALE GENOMIC DNA]</scope>
    <source>
        <strain evidence="5 6">4-2</strain>
    </source>
</reference>
<dbReference type="Proteomes" id="UP000273516">
    <property type="component" value="Unassembled WGS sequence"/>
</dbReference>
<dbReference type="EMBL" id="QOKZ01000002">
    <property type="protein sequence ID" value="RMC36246.1"/>
    <property type="molecule type" value="Genomic_DNA"/>
</dbReference>
<dbReference type="Pfam" id="PF01037">
    <property type="entry name" value="AsnC_trans_reg"/>
    <property type="match status" value="1"/>
</dbReference>
<evidence type="ECO:0000259" key="4">
    <source>
        <dbReference type="PROSITE" id="PS50956"/>
    </source>
</evidence>
<dbReference type="PANTHER" id="PTHR30154">
    <property type="entry name" value="LEUCINE-RESPONSIVE REGULATORY PROTEIN"/>
    <property type="match status" value="1"/>
</dbReference>
<dbReference type="InterPro" id="IPR000485">
    <property type="entry name" value="AsnC-type_HTH_dom"/>
</dbReference>
<name>A0A3M0MEY9_9RHOB</name>
<dbReference type="SMART" id="SM00344">
    <property type="entry name" value="HTH_ASNC"/>
    <property type="match status" value="1"/>
</dbReference>
<keyword evidence="2" id="KW-0238">DNA-binding</keyword>
<comment type="caution">
    <text evidence="5">The sequence shown here is derived from an EMBL/GenBank/DDBJ whole genome shotgun (WGS) entry which is preliminary data.</text>
</comment>
<dbReference type="InterPro" id="IPR036390">
    <property type="entry name" value="WH_DNA-bd_sf"/>
</dbReference>
<dbReference type="Pfam" id="PF13412">
    <property type="entry name" value="HTH_24"/>
    <property type="match status" value="1"/>
</dbReference>
<protein>
    <submittedName>
        <fullName evidence="5">Lrp/AsnC family transcriptional regulator</fullName>
    </submittedName>
</protein>
<dbReference type="GO" id="GO:0006355">
    <property type="term" value="P:regulation of DNA-templated transcription"/>
    <property type="evidence" value="ECO:0007669"/>
    <property type="project" value="UniProtKB-ARBA"/>
</dbReference>
<feature type="domain" description="HTH asnC-type" evidence="4">
    <location>
        <begin position="7"/>
        <end position="68"/>
    </location>
</feature>
<dbReference type="GO" id="GO:0043200">
    <property type="term" value="P:response to amino acid"/>
    <property type="evidence" value="ECO:0007669"/>
    <property type="project" value="TreeGrafter"/>
</dbReference>
<dbReference type="InterPro" id="IPR011008">
    <property type="entry name" value="Dimeric_a/b-barrel"/>
</dbReference>
<dbReference type="GO" id="GO:0005829">
    <property type="term" value="C:cytosol"/>
    <property type="evidence" value="ECO:0007669"/>
    <property type="project" value="TreeGrafter"/>
</dbReference>